<dbReference type="GO" id="GO:0042734">
    <property type="term" value="C:presynaptic membrane"/>
    <property type="evidence" value="ECO:0000318"/>
    <property type="project" value="GO_Central"/>
</dbReference>
<protein>
    <recommendedName>
        <fullName evidence="15">Transporter</fullName>
    </recommendedName>
</protein>
<evidence type="ECO:0000313" key="18">
    <source>
        <dbReference type="Proteomes" id="UP000007110"/>
    </source>
</evidence>
<dbReference type="InterPro" id="IPR037272">
    <property type="entry name" value="SNS_sf"/>
</dbReference>
<dbReference type="GO" id="GO:0015874">
    <property type="term" value="P:norepinephrine transport"/>
    <property type="evidence" value="ECO:0000318"/>
    <property type="project" value="GO_Central"/>
</dbReference>
<dbReference type="GeneID" id="584179"/>
<evidence type="ECO:0000256" key="2">
    <source>
        <dbReference type="ARBA" id="ARBA00022448"/>
    </source>
</evidence>
<dbReference type="GO" id="GO:0051583">
    <property type="term" value="P:dopamine uptake involved in synaptic transmission"/>
    <property type="evidence" value="ECO:0000318"/>
    <property type="project" value="GO_Central"/>
</dbReference>
<feature type="binding site" evidence="13">
    <location>
        <position position="354"/>
    </location>
    <ligand>
        <name>Na(+)</name>
        <dbReference type="ChEBI" id="CHEBI:29101"/>
        <label>1</label>
    </ligand>
</feature>
<evidence type="ECO:0000256" key="4">
    <source>
        <dbReference type="ARBA" id="ARBA00022692"/>
    </source>
</evidence>
<dbReference type="PANTHER" id="PTHR11616">
    <property type="entry name" value="SODIUM/CHLORIDE DEPENDENT TRANSPORTER"/>
    <property type="match status" value="1"/>
</dbReference>
<dbReference type="GO" id="GO:0005330">
    <property type="term" value="F:dopamine:sodium symporter activity"/>
    <property type="evidence" value="ECO:0000318"/>
    <property type="project" value="GO_Central"/>
</dbReference>
<feature type="binding site" evidence="13">
    <location>
        <position position="72"/>
    </location>
    <ligand>
        <name>Na(+)</name>
        <dbReference type="ChEBI" id="CHEBI:29101"/>
        <label>1</label>
    </ligand>
</feature>
<feature type="transmembrane region" description="Helical" evidence="16">
    <location>
        <begin position="59"/>
        <end position="77"/>
    </location>
</feature>
<feature type="transmembrane region" description="Helical" evidence="16">
    <location>
        <begin position="268"/>
        <end position="291"/>
    </location>
</feature>
<name>A0A7M7PYC2_STRPU</name>
<keyword evidence="12" id="KW-0325">Glycoprotein</keyword>
<dbReference type="EnsemblMetazoa" id="XM_031000519">
    <property type="protein sequence ID" value="XP_030856379"/>
    <property type="gene ID" value="LOC584179"/>
</dbReference>
<accession>A0A7M7PYC2</accession>
<keyword evidence="5 13" id="KW-0479">Metal-binding</keyword>
<keyword evidence="3" id="KW-1003">Cell membrane</keyword>
<keyword evidence="18" id="KW-1185">Reference proteome</keyword>
<keyword evidence="8 16" id="KW-1133">Transmembrane helix</keyword>
<keyword evidence="11 14" id="KW-1015">Disulfide bond</keyword>
<proteinExistence type="inferred from homology"/>
<keyword evidence="6" id="KW-0532">Neurotransmitter transport</keyword>
<dbReference type="OMA" id="QFQMHVR"/>
<dbReference type="RefSeq" id="XP_030856379.1">
    <property type="nucleotide sequence ID" value="XM_031000519.1"/>
</dbReference>
<evidence type="ECO:0000256" key="7">
    <source>
        <dbReference type="ARBA" id="ARBA00022847"/>
    </source>
</evidence>
<feature type="transmembrane region" description="Helical" evidence="16">
    <location>
        <begin position="481"/>
        <end position="503"/>
    </location>
</feature>
<reference evidence="18" key="1">
    <citation type="submission" date="2015-02" db="EMBL/GenBank/DDBJ databases">
        <title>Genome sequencing for Strongylocentrotus purpuratus.</title>
        <authorList>
            <person name="Murali S."/>
            <person name="Liu Y."/>
            <person name="Vee V."/>
            <person name="English A."/>
            <person name="Wang M."/>
            <person name="Skinner E."/>
            <person name="Han Y."/>
            <person name="Muzny D.M."/>
            <person name="Worley K.C."/>
            <person name="Gibbs R.A."/>
        </authorList>
    </citation>
    <scope>NUCLEOTIDE SEQUENCE</scope>
</reference>
<evidence type="ECO:0000256" key="11">
    <source>
        <dbReference type="ARBA" id="ARBA00023157"/>
    </source>
</evidence>
<evidence type="ECO:0000256" key="16">
    <source>
        <dbReference type="SAM" id="Phobius"/>
    </source>
</evidence>
<keyword evidence="4 15" id="KW-0812">Transmembrane</keyword>
<organism evidence="17 18">
    <name type="scientific">Strongylocentrotus purpuratus</name>
    <name type="common">Purple sea urchin</name>
    <dbReference type="NCBI Taxonomy" id="7668"/>
    <lineage>
        <taxon>Eukaryota</taxon>
        <taxon>Metazoa</taxon>
        <taxon>Echinodermata</taxon>
        <taxon>Eleutherozoa</taxon>
        <taxon>Echinozoa</taxon>
        <taxon>Echinoidea</taxon>
        <taxon>Euechinoidea</taxon>
        <taxon>Echinacea</taxon>
        <taxon>Camarodonta</taxon>
        <taxon>Echinidea</taxon>
        <taxon>Strongylocentrotidae</taxon>
        <taxon>Strongylocentrotus</taxon>
    </lineage>
</organism>
<dbReference type="GO" id="GO:0005886">
    <property type="term" value="C:plasma membrane"/>
    <property type="evidence" value="ECO:0000318"/>
    <property type="project" value="GO_Central"/>
</dbReference>
<evidence type="ECO:0000256" key="8">
    <source>
        <dbReference type="ARBA" id="ARBA00022989"/>
    </source>
</evidence>
<dbReference type="PROSITE" id="PS50267">
    <property type="entry name" value="NA_NEUROTRAN_SYMP_3"/>
    <property type="match status" value="1"/>
</dbReference>
<reference evidence="17" key="2">
    <citation type="submission" date="2021-01" db="UniProtKB">
        <authorList>
            <consortium name="EnsemblMetazoa"/>
        </authorList>
    </citation>
    <scope>IDENTIFICATION</scope>
</reference>
<evidence type="ECO:0000256" key="9">
    <source>
        <dbReference type="ARBA" id="ARBA00023053"/>
    </source>
</evidence>
<dbReference type="PRINTS" id="PR00176">
    <property type="entry name" value="NANEUSMPORT"/>
</dbReference>
<dbReference type="GO" id="GO:0005334">
    <property type="term" value="F:norepinephrine:sodium symporter activity"/>
    <property type="evidence" value="ECO:0000318"/>
    <property type="project" value="GO_Central"/>
</dbReference>
<evidence type="ECO:0000256" key="13">
    <source>
        <dbReference type="PIRSR" id="PIRSR600175-1"/>
    </source>
</evidence>
<dbReference type="Proteomes" id="UP000007110">
    <property type="component" value="Unassembled WGS sequence"/>
</dbReference>
<feature type="binding site" evidence="13">
    <location>
        <position position="65"/>
    </location>
    <ligand>
        <name>Na(+)</name>
        <dbReference type="ChEBI" id="CHEBI:29101"/>
        <label>1</label>
    </ligand>
</feature>
<dbReference type="GO" id="GO:0030424">
    <property type="term" value="C:axon"/>
    <property type="evidence" value="ECO:0000318"/>
    <property type="project" value="GO_Central"/>
</dbReference>
<keyword evidence="7 15" id="KW-0769">Symport</keyword>
<evidence type="ECO:0000313" key="17">
    <source>
        <dbReference type="EnsemblMetazoa" id="XP_030856372"/>
    </source>
</evidence>
<evidence type="ECO:0000256" key="14">
    <source>
        <dbReference type="PIRSR" id="PIRSR600175-2"/>
    </source>
</evidence>
<feature type="transmembrane region" description="Helical" evidence="16">
    <location>
        <begin position="566"/>
        <end position="587"/>
    </location>
</feature>
<comment type="subcellular location">
    <subcellularLocation>
        <location evidence="1">Cell membrane</location>
        <topology evidence="1">Multi-pass membrane protein</topology>
    </subcellularLocation>
</comment>
<dbReference type="PANTHER" id="PTHR11616:SF320">
    <property type="entry name" value="SODIUM-DEPENDENT NORADRENALINE TRANSPORTER"/>
    <property type="match status" value="1"/>
</dbReference>
<evidence type="ECO:0000256" key="6">
    <source>
        <dbReference type="ARBA" id="ARBA00022775"/>
    </source>
</evidence>
<evidence type="ECO:0000256" key="12">
    <source>
        <dbReference type="ARBA" id="ARBA00023180"/>
    </source>
</evidence>
<keyword evidence="10 16" id="KW-0472">Membrane</keyword>
<comment type="similarity">
    <text evidence="15">Belongs to the sodium:neurotransmitter symporter (SNF) (TC 2.A.22) family.</text>
</comment>
<feature type="transmembrane region" description="Helical" evidence="16">
    <location>
        <begin position="449"/>
        <end position="469"/>
    </location>
</feature>
<sequence length="639" mass="71259">MDNAVAPGGPKQDKVYAFNLNPVGATQGKLMEVTMDSGNEIAGRGDGTGRETWSKKIDFLLSVIGFCVDLANVWRFPYMCYKNGGGAFLIPYLFMLIFMGIPLFYMELALGQYNQTGPITVWDKVSPLFKGVGFAMICIAFFVDFYYNVIISYSIYYLIASFQKVLPWSVCTNSWNTNSCFEPRHGPAYNVSIMVVNEYGNNVTDIVNQNVSAATEYYERAVLQVHMSAGIDDLGKVVWQLALCLFAVYIICYFSLWKGIKGSGKVVWITATLPYVVLFCLLIRGVTLPGAGDGIKYYLIPKWDRLLTASVWVDAATQICFSLGPGFGVLLALSSYNRFNNNIYKDALLTSTINCCTSFLAGFVVFAVLGYMAKRNNQSIDEVATEGPGLVFVTYPEALATMPGANVWSVLFFLMLLTLGLDSSFGGSEAILTGLGDQFPKVVKKHREIFIAFLFAIYFLIGLAFTSQGGTYLVNLFDNCAAYYAILFVVLFETLAVAWLYGFTTPTEKISRDIEEMCGYKPGFYWRFCWMFLSPVMIIFIIGFGLANYKPFTLDDYDYPEWAVAVGWLISCTSISMIPIVAAYQIITTPGSISERIMKNLYVKQPRPFGYESNMYTAEQESRMNGMVLEATCKPVTLV</sequence>
<dbReference type="NCBIfam" id="NF037979">
    <property type="entry name" value="Na_transp"/>
    <property type="match status" value="1"/>
</dbReference>
<dbReference type="EnsemblMetazoa" id="XM_031000512">
    <property type="protein sequence ID" value="XP_030856372"/>
    <property type="gene ID" value="LOC584179"/>
</dbReference>
<dbReference type="GO" id="GO:0006865">
    <property type="term" value="P:amino acid transport"/>
    <property type="evidence" value="ECO:0000318"/>
    <property type="project" value="GO_Central"/>
</dbReference>
<feature type="binding site" evidence="13">
    <location>
        <position position="419"/>
    </location>
    <ligand>
        <name>Na(+)</name>
        <dbReference type="ChEBI" id="CHEBI:29101"/>
        <label>1</label>
    </ligand>
</feature>
<dbReference type="SUPFAM" id="SSF161070">
    <property type="entry name" value="SNF-like"/>
    <property type="match status" value="1"/>
</dbReference>
<feature type="transmembrane region" description="Helical" evidence="16">
    <location>
        <begin position="524"/>
        <end position="546"/>
    </location>
</feature>
<feature type="binding site" evidence="13">
    <location>
        <position position="68"/>
    </location>
    <ligand>
        <name>Na(+)</name>
        <dbReference type="ChEBI" id="CHEBI:29101"/>
        <label>1</label>
    </ligand>
</feature>
<feature type="transmembrane region" description="Helical" evidence="16">
    <location>
        <begin position="348"/>
        <end position="373"/>
    </location>
</feature>
<feature type="transmembrane region" description="Helical" evidence="16">
    <location>
        <begin position="89"/>
        <end position="110"/>
    </location>
</feature>
<dbReference type="KEGG" id="spu:584179"/>
<feature type="transmembrane region" description="Helical" evidence="16">
    <location>
        <begin position="131"/>
        <end position="159"/>
    </location>
</feature>
<dbReference type="AlphaFoldDB" id="A0A7M7PYC2"/>
<feature type="binding site" evidence="13">
    <location>
        <position position="422"/>
    </location>
    <ligand>
        <name>Na(+)</name>
        <dbReference type="ChEBI" id="CHEBI:29101"/>
        <label>1</label>
    </ligand>
</feature>
<evidence type="ECO:0000256" key="5">
    <source>
        <dbReference type="ARBA" id="ARBA00022723"/>
    </source>
</evidence>
<keyword evidence="9 13" id="KW-0915">Sodium</keyword>
<evidence type="ECO:0000256" key="15">
    <source>
        <dbReference type="RuleBase" id="RU003732"/>
    </source>
</evidence>
<feature type="disulfide bond" evidence="14">
    <location>
        <begin position="171"/>
        <end position="180"/>
    </location>
</feature>
<feature type="binding site" evidence="13">
    <location>
        <position position="322"/>
    </location>
    <ligand>
        <name>Na(+)</name>
        <dbReference type="ChEBI" id="CHEBI:29101"/>
        <label>1</label>
    </ligand>
</feature>
<dbReference type="Pfam" id="PF00209">
    <property type="entry name" value="SNF"/>
    <property type="match status" value="1"/>
</dbReference>
<dbReference type="PROSITE" id="PS00610">
    <property type="entry name" value="NA_NEUROTRAN_SYMP_1"/>
    <property type="match status" value="1"/>
</dbReference>
<dbReference type="InParanoid" id="A0A7M7PYC2"/>
<dbReference type="PROSITE" id="PS00754">
    <property type="entry name" value="NA_NEUROTRAN_SYMP_2"/>
    <property type="match status" value="1"/>
</dbReference>
<dbReference type="InterPro" id="IPR000175">
    <property type="entry name" value="Na/ntran_symport"/>
</dbReference>
<feature type="transmembrane region" description="Helical" evidence="16">
    <location>
        <begin position="407"/>
        <end position="428"/>
    </location>
</feature>
<feature type="transmembrane region" description="Helical" evidence="16">
    <location>
        <begin position="237"/>
        <end position="256"/>
    </location>
</feature>
<dbReference type="GO" id="GO:0046872">
    <property type="term" value="F:metal ion binding"/>
    <property type="evidence" value="ECO:0007669"/>
    <property type="project" value="UniProtKB-KW"/>
</dbReference>
<dbReference type="OrthoDB" id="6581954at2759"/>
<dbReference type="GO" id="GO:0032809">
    <property type="term" value="C:neuronal cell body membrane"/>
    <property type="evidence" value="ECO:0000318"/>
    <property type="project" value="GO_Central"/>
</dbReference>
<evidence type="ECO:0000256" key="3">
    <source>
        <dbReference type="ARBA" id="ARBA00022475"/>
    </source>
</evidence>
<feature type="transmembrane region" description="Helical" evidence="16">
    <location>
        <begin position="311"/>
        <end position="336"/>
    </location>
</feature>
<evidence type="ECO:0000256" key="1">
    <source>
        <dbReference type="ARBA" id="ARBA00004651"/>
    </source>
</evidence>
<dbReference type="RefSeq" id="XP_030856372.1">
    <property type="nucleotide sequence ID" value="XM_031000512.1"/>
</dbReference>
<evidence type="ECO:0000256" key="10">
    <source>
        <dbReference type="ARBA" id="ARBA00023136"/>
    </source>
</evidence>
<feature type="binding site" evidence="13">
    <location>
        <position position="423"/>
    </location>
    <ligand>
        <name>Na(+)</name>
        <dbReference type="ChEBI" id="CHEBI:29101"/>
        <label>1</label>
    </ligand>
</feature>
<keyword evidence="2 15" id="KW-0813">Transport</keyword>
<dbReference type="GO" id="GO:0035725">
    <property type="term" value="P:sodium ion transmembrane transport"/>
    <property type="evidence" value="ECO:0000318"/>
    <property type="project" value="GO_Central"/>
</dbReference>